<keyword evidence="2" id="KW-1185">Reference proteome</keyword>
<sequence length="77" mass="8553">MSAEALAKAEAIQNPAAERLWIASSQGLLAMTECEPDRLLLQVTLSFPAKAGNPVRRDFSVQSQLPLEYWIARLRGR</sequence>
<dbReference type="AlphaFoldDB" id="A0A4Q0RVU5"/>
<dbReference type="EMBL" id="LBJQ01000090">
    <property type="protein sequence ID" value="RXH23798.1"/>
    <property type="molecule type" value="Genomic_DNA"/>
</dbReference>
<protein>
    <submittedName>
        <fullName evidence="1">Uncharacterized protein</fullName>
    </submittedName>
</protein>
<name>A0A4Q0RVU5_9BRAD</name>
<comment type="caution">
    <text evidence="1">The sequence shown here is derived from an EMBL/GenBank/DDBJ whole genome shotgun (WGS) entry which is preliminary data.</text>
</comment>
<gene>
    <name evidence="1" type="ORF">XH99_30540</name>
</gene>
<proteinExistence type="predicted"/>
<accession>A0A4Q0RVU5</accession>
<dbReference type="Proteomes" id="UP000289546">
    <property type="component" value="Unassembled WGS sequence"/>
</dbReference>
<evidence type="ECO:0000313" key="1">
    <source>
        <dbReference type="EMBL" id="RXH23798.1"/>
    </source>
</evidence>
<reference evidence="1 2" key="1">
    <citation type="submission" date="2015-04" db="EMBL/GenBank/DDBJ databases">
        <title>Comparative genomics of rhizobia nodulating Arachis hypogaea in China.</title>
        <authorList>
            <person name="Li Y."/>
        </authorList>
    </citation>
    <scope>NUCLEOTIDE SEQUENCE [LARGE SCALE GENOMIC DNA]</scope>
    <source>
        <strain evidence="1 2">CCBAU 51757</strain>
    </source>
</reference>
<organism evidence="1 2">
    <name type="scientific">Bradyrhizobium nanningense</name>
    <dbReference type="NCBI Taxonomy" id="1325118"/>
    <lineage>
        <taxon>Bacteria</taxon>
        <taxon>Pseudomonadati</taxon>
        <taxon>Pseudomonadota</taxon>
        <taxon>Alphaproteobacteria</taxon>
        <taxon>Hyphomicrobiales</taxon>
        <taxon>Nitrobacteraceae</taxon>
        <taxon>Bradyrhizobium</taxon>
    </lineage>
</organism>
<evidence type="ECO:0000313" key="2">
    <source>
        <dbReference type="Proteomes" id="UP000289546"/>
    </source>
</evidence>